<feature type="transmembrane region" description="Helical" evidence="1">
    <location>
        <begin position="12"/>
        <end position="34"/>
    </location>
</feature>
<dbReference type="Pfam" id="PF19528">
    <property type="entry name" value="DUF6056"/>
    <property type="match status" value="1"/>
</dbReference>
<evidence type="ECO:0000313" key="2">
    <source>
        <dbReference type="EMBL" id="MSS58713.1"/>
    </source>
</evidence>
<feature type="transmembrane region" description="Helical" evidence="1">
    <location>
        <begin position="299"/>
        <end position="318"/>
    </location>
</feature>
<feature type="transmembrane region" description="Helical" evidence="1">
    <location>
        <begin position="215"/>
        <end position="236"/>
    </location>
</feature>
<feature type="transmembrane region" description="Helical" evidence="1">
    <location>
        <begin position="68"/>
        <end position="88"/>
    </location>
</feature>
<comment type="caution">
    <text evidence="2">The sequence shown here is derived from an EMBL/GenBank/DDBJ whole genome shotgun (WGS) entry which is preliminary data.</text>
</comment>
<keyword evidence="1" id="KW-0472">Membrane</keyword>
<reference evidence="2 3" key="1">
    <citation type="submission" date="2019-08" db="EMBL/GenBank/DDBJ databases">
        <title>In-depth cultivation of the pig gut microbiome towards novel bacterial diversity and tailored functional studies.</title>
        <authorList>
            <person name="Wylensek D."/>
            <person name="Hitch T.C.A."/>
            <person name="Clavel T."/>
        </authorList>
    </citation>
    <scope>NUCLEOTIDE SEQUENCE [LARGE SCALE GENOMIC DNA]</scope>
    <source>
        <strain evidence="2 3">Oil+RF-744-GAM-WT-6</strain>
    </source>
</reference>
<feature type="transmembrane region" description="Helical" evidence="1">
    <location>
        <begin position="95"/>
        <end position="111"/>
    </location>
</feature>
<dbReference type="AlphaFoldDB" id="A0A7X2TGG9"/>
<feature type="transmembrane region" description="Helical" evidence="1">
    <location>
        <begin position="324"/>
        <end position="346"/>
    </location>
</feature>
<proteinExistence type="predicted"/>
<dbReference type="EMBL" id="VUMN01000015">
    <property type="protein sequence ID" value="MSS58713.1"/>
    <property type="molecule type" value="Genomic_DNA"/>
</dbReference>
<keyword evidence="1" id="KW-0812">Transmembrane</keyword>
<evidence type="ECO:0000256" key="1">
    <source>
        <dbReference type="SAM" id="Phobius"/>
    </source>
</evidence>
<feature type="transmembrane region" description="Helical" evidence="1">
    <location>
        <begin position="353"/>
        <end position="373"/>
    </location>
</feature>
<dbReference type="InterPro" id="IPR045691">
    <property type="entry name" value="DUF6056"/>
</dbReference>
<keyword evidence="1" id="KW-1133">Transmembrane helix</keyword>
<feature type="transmembrane region" description="Helical" evidence="1">
    <location>
        <begin position="406"/>
        <end position="425"/>
    </location>
</feature>
<dbReference type="RefSeq" id="WP_154504586.1">
    <property type="nucleotide sequence ID" value="NZ_VUMN01000015.1"/>
</dbReference>
<feature type="transmembrane region" description="Helical" evidence="1">
    <location>
        <begin position="117"/>
        <end position="136"/>
    </location>
</feature>
<dbReference type="Proteomes" id="UP000461880">
    <property type="component" value="Unassembled WGS sequence"/>
</dbReference>
<organism evidence="2 3">
    <name type="scientific">Stecheria intestinalis</name>
    <dbReference type="NCBI Taxonomy" id="2606630"/>
    <lineage>
        <taxon>Bacteria</taxon>
        <taxon>Bacillati</taxon>
        <taxon>Bacillota</taxon>
        <taxon>Erysipelotrichia</taxon>
        <taxon>Erysipelotrichales</taxon>
        <taxon>Erysipelotrichaceae</taxon>
        <taxon>Stecheria</taxon>
    </lineage>
</organism>
<gene>
    <name evidence="2" type="ORF">FYJ51_07315</name>
</gene>
<feature type="transmembrane region" description="Helical" evidence="1">
    <location>
        <begin position="148"/>
        <end position="167"/>
    </location>
</feature>
<evidence type="ECO:0000313" key="3">
    <source>
        <dbReference type="Proteomes" id="UP000461880"/>
    </source>
</evidence>
<feature type="transmembrane region" description="Helical" evidence="1">
    <location>
        <begin position="379"/>
        <end position="399"/>
    </location>
</feature>
<feature type="transmembrane region" description="Helical" evidence="1">
    <location>
        <begin position="173"/>
        <end position="203"/>
    </location>
</feature>
<name>A0A7X2TGG9_9FIRM</name>
<protein>
    <recommendedName>
        <fullName evidence="4">Glycosyltransferase RgtA/B/C/D-like domain-containing protein</fullName>
    </recommendedName>
</protein>
<accession>A0A7X2TGG9</accession>
<evidence type="ECO:0008006" key="4">
    <source>
        <dbReference type="Google" id="ProtNLM"/>
    </source>
</evidence>
<sequence length="606" mass="70077">MRGNQNKKALLFYALWIAYFVFLIIQHKFVFLHFDDFGYASLSYGYTLNSNGMNWTFADLLHFLKWHYLNWGGRVLFFAIGIIAIRIGQWFIQDFQACIIFLITLLIYQLVKKKEKDFLAAWIAIILYGMTSLSVFSDGVFWYTASELYVWPFVFLLLANLLINVGLKKNTQFFLIGLFLFIAGFSQEQVAVLTFVFCSILIIFSVSKRLSYKNIAVYIAGIVGAIIEIFAPGNFVRANSDFYNEFRQLSLFEKIGENLPKLLVNTLGDIFIFILIIFSIWLSFIYVDYNIKNKKNKKILLLCNLIVSAFGCYFYLLQGQRMNFIALLCGYSLIVLFLVQVSIYLLKEKKIYLFSLLIGSVCSQGMMLLSPSIDSRTVLPFLIILHLIFADIAMFNYNATSHSKRVYQAGLISVSILSIINLSYVTNGYKKNSEINVLNQNKLFEKSQLIKEGVPVDYILLYRLYDDRFTSQMPYQQSIISPWLKNFYEIPQEVVLLWQDFDMPGNEYEYIKFKDPEIKSIYPEKIDTSTSRDENLGVNIAVTPVAMDRNTVIVINDKEYETVFDRNGYYSTHVKSEILALGKLKVQLVDTVSGKKSEVKYIFVED</sequence>
<feature type="transmembrane region" description="Helical" evidence="1">
    <location>
        <begin position="270"/>
        <end position="287"/>
    </location>
</feature>
<keyword evidence="3" id="KW-1185">Reference proteome</keyword>